<organism evidence="2 3">
    <name type="scientific">Rhodoferax lacus</name>
    <dbReference type="NCBI Taxonomy" id="2184758"/>
    <lineage>
        <taxon>Bacteria</taxon>
        <taxon>Pseudomonadati</taxon>
        <taxon>Pseudomonadota</taxon>
        <taxon>Betaproteobacteria</taxon>
        <taxon>Burkholderiales</taxon>
        <taxon>Comamonadaceae</taxon>
        <taxon>Rhodoferax</taxon>
    </lineage>
</organism>
<proteinExistence type="predicted"/>
<feature type="region of interest" description="Disordered" evidence="1">
    <location>
        <begin position="1"/>
        <end position="40"/>
    </location>
</feature>
<comment type="caution">
    <text evidence="2">The sequence shown here is derived from an EMBL/GenBank/DDBJ whole genome shotgun (WGS) entry which is preliminary data.</text>
</comment>
<name>A0A3E1R9F2_9BURK</name>
<keyword evidence="3" id="KW-1185">Reference proteome</keyword>
<dbReference type="AlphaFoldDB" id="A0A3E1R9F2"/>
<gene>
    <name evidence="2" type="ORF">DIC66_16205</name>
</gene>
<evidence type="ECO:0000313" key="3">
    <source>
        <dbReference type="Proteomes" id="UP000260665"/>
    </source>
</evidence>
<dbReference type="EMBL" id="QFZK01000011">
    <property type="protein sequence ID" value="RFO95967.1"/>
    <property type="molecule type" value="Genomic_DNA"/>
</dbReference>
<evidence type="ECO:0000313" key="2">
    <source>
        <dbReference type="EMBL" id="RFO95967.1"/>
    </source>
</evidence>
<reference evidence="2 3" key="1">
    <citation type="submission" date="2018-05" db="EMBL/GenBank/DDBJ databases">
        <title>Rhodoferax soyangensis sp.nov., isolated from an oligotrophic freshwater lake.</title>
        <authorList>
            <person name="Park M."/>
        </authorList>
    </citation>
    <scope>NUCLEOTIDE SEQUENCE [LARGE SCALE GENOMIC DNA]</scope>
    <source>
        <strain evidence="2 3">IMCC26218</strain>
    </source>
</reference>
<dbReference type="Proteomes" id="UP000260665">
    <property type="component" value="Unassembled WGS sequence"/>
</dbReference>
<protein>
    <submittedName>
        <fullName evidence="2">Uncharacterized protein</fullName>
    </submittedName>
</protein>
<accession>A0A3E1R9F2</accession>
<sequence length="88" mass="9585">MQNGAVAKPPEPPKPADRKPAVAHDFSLDPLPVPDATESNTDTVWGLWEHTLQAQDDSVLPTESGELQDFPDTEYVDLTPTTPPPKKP</sequence>
<evidence type="ECO:0000256" key="1">
    <source>
        <dbReference type="SAM" id="MobiDB-lite"/>
    </source>
</evidence>
<feature type="region of interest" description="Disordered" evidence="1">
    <location>
        <begin position="56"/>
        <end position="88"/>
    </location>
</feature>